<protein>
    <recommendedName>
        <fullName evidence="1">Serine acetyltransferase N-terminal domain-containing protein</fullName>
    </recommendedName>
</protein>
<dbReference type="Proteomes" id="UP001445335">
    <property type="component" value="Unassembled WGS sequence"/>
</dbReference>
<evidence type="ECO:0000313" key="3">
    <source>
        <dbReference type="Proteomes" id="UP001445335"/>
    </source>
</evidence>
<dbReference type="AlphaFoldDB" id="A0AAW1QH64"/>
<dbReference type="EMBL" id="JALJOU010000114">
    <property type="protein sequence ID" value="KAK9820765.1"/>
    <property type="molecule type" value="Genomic_DNA"/>
</dbReference>
<proteinExistence type="predicted"/>
<dbReference type="InterPro" id="IPR042122">
    <property type="entry name" value="Ser_AcTrfase_N_sf"/>
</dbReference>
<accession>A0AAW1QH64</accession>
<name>A0AAW1QH64_9CHLO</name>
<feature type="domain" description="Serine acetyltransferase N-terminal" evidence="1">
    <location>
        <begin position="65"/>
        <end position="147"/>
    </location>
</feature>
<dbReference type="GO" id="GO:0006535">
    <property type="term" value="P:cysteine biosynthetic process from serine"/>
    <property type="evidence" value="ECO:0007669"/>
    <property type="project" value="InterPro"/>
</dbReference>
<dbReference type="GO" id="GO:0005737">
    <property type="term" value="C:cytoplasm"/>
    <property type="evidence" value="ECO:0007669"/>
    <property type="project" value="InterPro"/>
</dbReference>
<feature type="non-terminal residue" evidence="2">
    <location>
        <position position="147"/>
    </location>
</feature>
<evidence type="ECO:0000313" key="2">
    <source>
        <dbReference type="EMBL" id="KAK9820765.1"/>
    </source>
</evidence>
<reference evidence="2 3" key="1">
    <citation type="journal article" date="2024" name="Nat. Commun.">
        <title>Phylogenomics reveals the evolutionary origins of lichenization in chlorophyte algae.</title>
        <authorList>
            <person name="Puginier C."/>
            <person name="Libourel C."/>
            <person name="Otte J."/>
            <person name="Skaloud P."/>
            <person name="Haon M."/>
            <person name="Grisel S."/>
            <person name="Petersen M."/>
            <person name="Berrin J.G."/>
            <person name="Delaux P.M."/>
            <person name="Dal Grande F."/>
            <person name="Keller J."/>
        </authorList>
    </citation>
    <scope>NUCLEOTIDE SEQUENCE [LARGE SCALE GENOMIC DNA]</scope>
    <source>
        <strain evidence="2 3">SAG 245.80</strain>
    </source>
</reference>
<sequence>MRAESSNAEVWFEATDCVFSSYDSAAPLASIDVDEALDTVPAAPAASSTPMERLEATCAPDPRRLWECIRREAEAEAAAEPVLSSFLHAAVVAQPSLTAAVAWVLAHRLDGSDGGAIDPIYHYDAFAEVLDGLEACIVADLVAVMAR</sequence>
<dbReference type="Pfam" id="PF06426">
    <property type="entry name" value="SATase_N"/>
    <property type="match status" value="1"/>
</dbReference>
<organism evidence="2 3">
    <name type="scientific">Elliptochloris bilobata</name>
    <dbReference type="NCBI Taxonomy" id="381761"/>
    <lineage>
        <taxon>Eukaryota</taxon>
        <taxon>Viridiplantae</taxon>
        <taxon>Chlorophyta</taxon>
        <taxon>core chlorophytes</taxon>
        <taxon>Trebouxiophyceae</taxon>
        <taxon>Trebouxiophyceae incertae sedis</taxon>
        <taxon>Elliptochloris clade</taxon>
        <taxon>Elliptochloris</taxon>
    </lineage>
</organism>
<dbReference type="SMART" id="SM00971">
    <property type="entry name" value="SATase_N"/>
    <property type="match status" value="1"/>
</dbReference>
<dbReference type="GO" id="GO:0009001">
    <property type="term" value="F:serine O-acetyltransferase activity"/>
    <property type="evidence" value="ECO:0007669"/>
    <property type="project" value="InterPro"/>
</dbReference>
<evidence type="ECO:0000259" key="1">
    <source>
        <dbReference type="SMART" id="SM00971"/>
    </source>
</evidence>
<dbReference type="Gene3D" id="1.10.3130.10">
    <property type="entry name" value="serine acetyltransferase, domain 1"/>
    <property type="match status" value="1"/>
</dbReference>
<keyword evidence="3" id="KW-1185">Reference proteome</keyword>
<comment type="caution">
    <text evidence="2">The sequence shown here is derived from an EMBL/GenBank/DDBJ whole genome shotgun (WGS) entry which is preliminary data.</text>
</comment>
<gene>
    <name evidence="2" type="ORF">WJX81_008410</name>
</gene>
<dbReference type="InterPro" id="IPR010493">
    <property type="entry name" value="Ser_AcTrfase_N"/>
</dbReference>